<protein>
    <submittedName>
        <fullName evidence="2">Unsaturated rhamnogalacturonyl hydrolase</fullName>
    </submittedName>
</protein>
<dbReference type="PANTHER" id="PTHR33886">
    <property type="entry name" value="UNSATURATED RHAMNOGALACTURONAN HYDROLASE (EUROFUNG)"/>
    <property type="match status" value="1"/>
</dbReference>
<comment type="caution">
    <text evidence="2">The sequence shown here is derived from an EMBL/GenBank/DDBJ whole genome shotgun (WGS) entry which is preliminary data.</text>
</comment>
<dbReference type="GO" id="GO:0005975">
    <property type="term" value="P:carbohydrate metabolic process"/>
    <property type="evidence" value="ECO:0007669"/>
    <property type="project" value="InterPro"/>
</dbReference>
<dbReference type="Proteomes" id="UP000323257">
    <property type="component" value="Unassembled WGS sequence"/>
</dbReference>
<evidence type="ECO:0000313" key="3">
    <source>
        <dbReference type="Proteomes" id="UP000323257"/>
    </source>
</evidence>
<dbReference type="InterPro" id="IPR010905">
    <property type="entry name" value="Glyco_hydro_88"/>
</dbReference>
<sequence length="382" mass="43305">MNAKLPASAARAQEAPSPLAWAEKACEALMAKFEPENLPPDRFHYHQGVFLSGMMKCWQQTGKDSYYDYIKRWVDSHVPEDGRISNRNADELDDIQPGVLLFPLFERTGDERYKKALYDLVPPLKDWKTNPSGGFWHKERYPNQMWLDSLYMAGPIAVQFGKTFGDPDYFDLMNYQAILMEKHTKDPATGLLYHGWDETRQASWADPATGLAPEFWGRAIGWYPVALLEMFEHLPEDHQDKPQLVNIVRDLLIALAKYQDAATGLWYQVVDKGDRPDNWTENSCTSLFAHAIAKAVRMGILDAAYMDHAWKGYEGVIDTLTYDERGHLIIGRICIGTGIGDYAHYIARPTSENDLHGAGAFILMCAEMNLAKLRGSGDLLNH</sequence>
<keyword evidence="3" id="KW-1185">Reference proteome</keyword>
<dbReference type="SUPFAM" id="SSF48208">
    <property type="entry name" value="Six-hairpin glycosidases"/>
    <property type="match status" value="1"/>
</dbReference>
<gene>
    <name evidence="2" type="ORF">BCM02_103214</name>
</gene>
<dbReference type="InterPro" id="IPR012341">
    <property type="entry name" value="6hp_glycosidase-like_sf"/>
</dbReference>
<keyword evidence="1 2" id="KW-0378">Hydrolase</keyword>
<dbReference type="AlphaFoldDB" id="A0A5S5CDH1"/>
<organism evidence="2 3">
    <name type="scientific">Paenibacillus methanolicus</name>
    <dbReference type="NCBI Taxonomy" id="582686"/>
    <lineage>
        <taxon>Bacteria</taxon>
        <taxon>Bacillati</taxon>
        <taxon>Bacillota</taxon>
        <taxon>Bacilli</taxon>
        <taxon>Bacillales</taxon>
        <taxon>Paenibacillaceae</taxon>
        <taxon>Paenibacillus</taxon>
    </lineage>
</organism>
<dbReference type="RefSeq" id="WP_148928959.1">
    <property type="nucleotide sequence ID" value="NZ_VNHS01000003.1"/>
</dbReference>
<dbReference type="PANTHER" id="PTHR33886:SF8">
    <property type="entry name" value="UNSATURATED RHAMNOGALACTURONAN HYDROLASE (EUROFUNG)"/>
    <property type="match status" value="1"/>
</dbReference>
<evidence type="ECO:0000256" key="1">
    <source>
        <dbReference type="ARBA" id="ARBA00022801"/>
    </source>
</evidence>
<dbReference type="Gene3D" id="1.50.10.10">
    <property type="match status" value="1"/>
</dbReference>
<proteinExistence type="predicted"/>
<accession>A0A5S5CDH1</accession>
<dbReference type="InterPro" id="IPR008928">
    <property type="entry name" value="6-hairpin_glycosidase_sf"/>
</dbReference>
<dbReference type="OrthoDB" id="6381507at2"/>
<dbReference type="Pfam" id="PF07470">
    <property type="entry name" value="Glyco_hydro_88"/>
    <property type="match status" value="1"/>
</dbReference>
<dbReference type="GO" id="GO:0016787">
    <property type="term" value="F:hydrolase activity"/>
    <property type="evidence" value="ECO:0007669"/>
    <property type="project" value="UniProtKB-KW"/>
</dbReference>
<name>A0A5S5CDH1_9BACL</name>
<reference evidence="2 3" key="1">
    <citation type="submission" date="2019-07" db="EMBL/GenBank/DDBJ databases">
        <title>Genomic Encyclopedia of Type Strains, Phase III (KMG-III): the genomes of soil and plant-associated and newly described type strains.</title>
        <authorList>
            <person name="Whitman W."/>
        </authorList>
    </citation>
    <scope>NUCLEOTIDE SEQUENCE [LARGE SCALE GENOMIC DNA]</scope>
    <source>
        <strain evidence="2 3">BL24</strain>
    </source>
</reference>
<dbReference type="EMBL" id="VNHS01000003">
    <property type="protein sequence ID" value="TYP76552.1"/>
    <property type="molecule type" value="Genomic_DNA"/>
</dbReference>
<evidence type="ECO:0000313" key="2">
    <source>
        <dbReference type="EMBL" id="TYP76552.1"/>
    </source>
</evidence>
<dbReference type="InterPro" id="IPR052043">
    <property type="entry name" value="PolySaccharide_Degr_Enz"/>
</dbReference>